<evidence type="ECO:0000313" key="2">
    <source>
        <dbReference type="Proteomes" id="UP000199577"/>
    </source>
</evidence>
<evidence type="ECO:0000313" key="1">
    <source>
        <dbReference type="EMBL" id="SFC71023.1"/>
    </source>
</evidence>
<dbReference type="Proteomes" id="UP000199577">
    <property type="component" value="Unassembled WGS sequence"/>
</dbReference>
<accession>A0A1I1LL24</accession>
<organism evidence="1 2">
    <name type="scientific">Parapedobacter composti</name>
    <dbReference type="NCBI Taxonomy" id="623281"/>
    <lineage>
        <taxon>Bacteria</taxon>
        <taxon>Pseudomonadati</taxon>
        <taxon>Bacteroidota</taxon>
        <taxon>Sphingobacteriia</taxon>
        <taxon>Sphingobacteriales</taxon>
        <taxon>Sphingobacteriaceae</taxon>
        <taxon>Parapedobacter</taxon>
    </lineage>
</organism>
<dbReference type="AlphaFoldDB" id="A0A1I1LL24"/>
<protein>
    <submittedName>
        <fullName evidence="1">Uncharacterized protein</fullName>
    </submittedName>
</protein>
<name>A0A1I1LL24_9SPHI</name>
<proteinExistence type="predicted"/>
<dbReference type="EMBL" id="FOLL01000020">
    <property type="protein sequence ID" value="SFC71023.1"/>
    <property type="molecule type" value="Genomic_DNA"/>
</dbReference>
<dbReference type="STRING" id="623281.SAMN05421747_12068"/>
<sequence>MMYNELKKDIRRMRRTAARGNSCLSEHVIYWWDSTAHAYHTAPHSRRVVGYGMVNGRYGRLRCR</sequence>
<reference evidence="1 2" key="1">
    <citation type="submission" date="2016-10" db="EMBL/GenBank/DDBJ databases">
        <authorList>
            <person name="de Groot N.N."/>
        </authorList>
    </citation>
    <scope>NUCLEOTIDE SEQUENCE [LARGE SCALE GENOMIC DNA]</scope>
    <source>
        <strain evidence="1 2">DSM 22900</strain>
    </source>
</reference>
<keyword evidence="2" id="KW-1185">Reference proteome</keyword>
<gene>
    <name evidence="1" type="ORF">SAMN05421747_12068</name>
</gene>